<evidence type="ECO:0008006" key="3">
    <source>
        <dbReference type="Google" id="ProtNLM"/>
    </source>
</evidence>
<dbReference type="Gene3D" id="1.25.40.290">
    <property type="entry name" value="ARM repeat domains"/>
    <property type="match status" value="1"/>
</dbReference>
<evidence type="ECO:0000313" key="2">
    <source>
        <dbReference type="Proteomes" id="UP001501222"/>
    </source>
</evidence>
<proteinExistence type="predicted"/>
<dbReference type="RefSeq" id="WP_344840516.1">
    <property type="nucleotide sequence ID" value="NZ_BAABAA010000002.1"/>
</dbReference>
<gene>
    <name evidence="1" type="ORF">GCM10022235_25860</name>
</gene>
<dbReference type="Proteomes" id="UP001501222">
    <property type="component" value="Unassembled WGS sequence"/>
</dbReference>
<dbReference type="EMBL" id="BAABAA010000002">
    <property type="protein sequence ID" value="GAA3556656.1"/>
    <property type="molecule type" value="Genomic_DNA"/>
</dbReference>
<keyword evidence="2" id="KW-1185">Reference proteome</keyword>
<accession>A0ABP6WVH4</accession>
<comment type="caution">
    <text evidence="1">The sequence shown here is derived from an EMBL/GenBank/DDBJ whole genome shotgun (WGS) entry which is preliminary data.</text>
</comment>
<organism evidence="1 2">
    <name type="scientific">Kribbella ginsengisoli</name>
    <dbReference type="NCBI Taxonomy" id="363865"/>
    <lineage>
        <taxon>Bacteria</taxon>
        <taxon>Bacillati</taxon>
        <taxon>Actinomycetota</taxon>
        <taxon>Actinomycetes</taxon>
        <taxon>Propionibacteriales</taxon>
        <taxon>Kribbellaceae</taxon>
        <taxon>Kribbella</taxon>
    </lineage>
</organism>
<dbReference type="InterPro" id="IPR016024">
    <property type="entry name" value="ARM-type_fold"/>
</dbReference>
<evidence type="ECO:0000313" key="1">
    <source>
        <dbReference type="EMBL" id="GAA3556656.1"/>
    </source>
</evidence>
<sequence>MLMGAMDEMINLNLVAKLHGIFDASHLPSTRRHPEWPALKKSGRALQNRPLRARVDTVRDAIIEDVEHDFDLLTDVVDRSLQQDRFKGWMIWPVTEAVAQLAVDAAAAGTDQAAPGAFEAGLELMRRLTSRLSAEFALRIFLNADAARTIDVVTSWCSDPDEHVRRLASEGTRSYLPWARQVTELHLHPTLTVPIIDALYRDDSTYVRRSVANHLNDLSRRHPELAVEIGKRWLAAPDPNTEALVKKAFRTLIKAGDPGALTAMGFDGDAEVTGPLLDRRSLRVGEDLEVRAILTNTGSARTRLAVDFVVNYRKARGQTAPKVFKMATVNLDPGETTELAKRRSFALTTTRALYPGAHSIELQVNGRRHGAAEFELLG</sequence>
<dbReference type="SUPFAM" id="SSF48371">
    <property type="entry name" value="ARM repeat"/>
    <property type="match status" value="1"/>
</dbReference>
<name>A0ABP6WVH4_9ACTN</name>
<protein>
    <recommendedName>
        <fullName evidence="3">3-methyladenine DNA glycosylase AlkC</fullName>
    </recommendedName>
</protein>
<reference evidence="2" key="1">
    <citation type="journal article" date="2019" name="Int. J. Syst. Evol. Microbiol.">
        <title>The Global Catalogue of Microorganisms (GCM) 10K type strain sequencing project: providing services to taxonomists for standard genome sequencing and annotation.</title>
        <authorList>
            <consortium name="The Broad Institute Genomics Platform"/>
            <consortium name="The Broad Institute Genome Sequencing Center for Infectious Disease"/>
            <person name="Wu L."/>
            <person name="Ma J."/>
        </authorList>
    </citation>
    <scope>NUCLEOTIDE SEQUENCE [LARGE SCALE GENOMIC DNA]</scope>
    <source>
        <strain evidence="2">JCM 16928</strain>
    </source>
</reference>